<organism evidence="2 3">
    <name type="scientific">Schizothecium vesticola</name>
    <dbReference type="NCBI Taxonomy" id="314040"/>
    <lineage>
        <taxon>Eukaryota</taxon>
        <taxon>Fungi</taxon>
        <taxon>Dikarya</taxon>
        <taxon>Ascomycota</taxon>
        <taxon>Pezizomycotina</taxon>
        <taxon>Sordariomycetes</taxon>
        <taxon>Sordariomycetidae</taxon>
        <taxon>Sordariales</taxon>
        <taxon>Schizotheciaceae</taxon>
        <taxon>Schizothecium</taxon>
    </lineage>
</organism>
<accession>A0AA40EEP7</accession>
<dbReference type="EMBL" id="JAUKUD010000007">
    <property type="protein sequence ID" value="KAK0738739.1"/>
    <property type="molecule type" value="Genomic_DNA"/>
</dbReference>
<protein>
    <submittedName>
        <fullName evidence="2">Uncharacterized protein</fullName>
    </submittedName>
</protein>
<comment type="caution">
    <text evidence="2">The sequence shown here is derived from an EMBL/GenBank/DDBJ whole genome shotgun (WGS) entry which is preliminary data.</text>
</comment>
<evidence type="ECO:0000256" key="1">
    <source>
        <dbReference type="SAM" id="MobiDB-lite"/>
    </source>
</evidence>
<feature type="region of interest" description="Disordered" evidence="1">
    <location>
        <begin position="24"/>
        <end position="115"/>
    </location>
</feature>
<proteinExistence type="predicted"/>
<name>A0AA40EEP7_9PEZI</name>
<evidence type="ECO:0000313" key="2">
    <source>
        <dbReference type="EMBL" id="KAK0738739.1"/>
    </source>
</evidence>
<sequence length="278" mass="29485">MDPFVFSLSTAAAVALTSARHGTTTLQTLRQRPSPPPDSIRRGRDGVQSWLHRPDREPVPPPQGQEGETVRRPGKRWDASHVTARPNDRGNDTCGAKGSGEGGKGPVSNTPSPGSGLVMGSRYMFGRSPTCPGLGCRHDPVCLLMIARPDPLSALVGSFFLLCRQVLFPSLLPPIASLLSSTLRFLVVVIPAPLSPAGNAFPPRSSAETPVPLFGDATGIPDRDIKIRNKTPSLVVNSFLPSSSVFAVRIGQTVEAPPPSIPGSYVADIWNCSVEKKG</sequence>
<dbReference type="Proteomes" id="UP001172155">
    <property type="component" value="Unassembled WGS sequence"/>
</dbReference>
<evidence type="ECO:0000313" key="3">
    <source>
        <dbReference type="Proteomes" id="UP001172155"/>
    </source>
</evidence>
<reference evidence="2" key="1">
    <citation type="submission" date="2023-06" db="EMBL/GenBank/DDBJ databases">
        <title>Genome-scale phylogeny and comparative genomics of the fungal order Sordariales.</title>
        <authorList>
            <consortium name="Lawrence Berkeley National Laboratory"/>
            <person name="Hensen N."/>
            <person name="Bonometti L."/>
            <person name="Westerberg I."/>
            <person name="Brannstrom I.O."/>
            <person name="Guillou S."/>
            <person name="Cros-Aarteil S."/>
            <person name="Calhoun S."/>
            <person name="Haridas S."/>
            <person name="Kuo A."/>
            <person name="Mondo S."/>
            <person name="Pangilinan J."/>
            <person name="Riley R."/>
            <person name="LaButti K."/>
            <person name="Andreopoulos B."/>
            <person name="Lipzen A."/>
            <person name="Chen C."/>
            <person name="Yanf M."/>
            <person name="Daum C."/>
            <person name="Ng V."/>
            <person name="Clum A."/>
            <person name="Steindorff A."/>
            <person name="Ohm R."/>
            <person name="Martin F."/>
            <person name="Silar P."/>
            <person name="Natvig D."/>
            <person name="Lalanne C."/>
            <person name="Gautier V."/>
            <person name="Ament-velasquez S.L."/>
            <person name="Kruys A."/>
            <person name="Hutchinson M.I."/>
            <person name="Powell A.J."/>
            <person name="Barry K."/>
            <person name="Miller A.N."/>
            <person name="Grigoriev I.V."/>
            <person name="Debuchy R."/>
            <person name="Gladieux P."/>
            <person name="Thoren M.H."/>
            <person name="Johannesson H."/>
        </authorList>
    </citation>
    <scope>NUCLEOTIDE SEQUENCE</scope>
    <source>
        <strain evidence="2">SMH3187-1</strain>
    </source>
</reference>
<keyword evidence="3" id="KW-1185">Reference proteome</keyword>
<gene>
    <name evidence="2" type="ORF">B0T18DRAFT_251959</name>
</gene>
<feature type="compositionally biased region" description="Basic and acidic residues" evidence="1">
    <location>
        <begin position="68"/>
        <end position="79"/>
    </location>
</feature>
<dbReference type="AlphaFoldDB" id="A0AA40EEP7"/>